<accession>A0ABS8Q1L7</accession>
<comment type="subcellular location">
    <subcellularLocation>
        <location evidence="1">Cell envelope</location>
    </subcellularLocation>
</comment>
<organism evidence="7 8">
    <name type="scientific">Massilia phyllostachyos</name>
    <dbReference type="NCBI Taxonomy" id="2898585"/>
    <lineage>
        <taxon>Bacteria</taxon>
        <taxon>Pseudomonadati</taxon>
        <taxon>Pseudomonadota</taxon>
        <taxon>Betaproteobacteria</taxon>
        <taxon>Burkholderiales</taxon>
        <taxon>Oxalobacteraceae</taxon>
        <taxon>Telluria group</taxon>
        <taxon>Massilia</taxon>
    </lineage>
</organism>
<keyword evidence="8" id="KW-1185">Reference proteome</keyword>
<dbReference type="SUPFAM" id="SSF111369">
    <property type="entry name" value="HlyD-like secretion proteins"/>
    <property type="match status" value="1"/>
</dbReference>
<dbReference type="Pfam" id="PF25917">
    <property type="entry name" value="BSH_RND"/>
    <property type="match status" value="1"/>
</dbReference>
<evidence type="ECO:0000259" key="3">
    <source>
        <dbReference type="Pfam" id="PF25876"/>
    </source>
</evidence>
<dbReference type="NCBIfam" id="TIGR01730">
    <property type="entry name" value="RND_mfp"/>
    <property type="match status" value="1"/>
</dbReference>
<proteinExistence type="inferred from homology"/>
<protein>
    <submittedName>
        <fullName evidence="7">Efflux RND transporter periplasmic adaptor subunit</fullName>
    </submittedName>
</protein>
<evidence type="ECO:0000313" key="7">
    <source>
        <dbReference type="EMBL" id="MCD2515639.1"/>
    </source>
</evidence>
<dbReference type="Pfam" id="PF25876">
    <property type="entry name" value="HH_MFP_RND"/>
    <property type="match status" value="1"/>
</dbReference>
<sequence length="366" mass="39095">MILGGCGKPAPVPQARLPKVSTLTLDPRPLTVFEELPGRVVPVRIAEIRAQVNGIVQRRLFEQGAEVRQGQPLFQINAAPFKADADAAAAALARARAAHARAQAQAERLAPLMQADAISRQEYDDAVAHRDQAAADVEQAQAALARRRLDLRFATVDAPISGRIDQALVSEGALVAPGDATPLARIQQISQVYVDVRQPEARYAALRAASDGLSGLDLPVAILRSGGAPYGRAGRLLFSGSAVDTGTGDVLLRILVDNHQAELLPGMFVQARIPFERHRAALMAPQQSIVRLSGKPHLWIVDKHGVVRLTSVTLGALVEQRYHVTAGVAAGQKIVVEGMERLSAGATVDAMVWKDPALAMNARSLR</sequence>
<reference evidence="7" key="1">
    <citation type="submission" date="2021-11" db="EMBL/GenBank/DDBJ databases">
        <title>The complete genome of Massilia sp sp. G4R7.</title>
        <authorList>
            <person name="Liu L."/>
            <person name="Yue J."/>
            <person name="Yuan J."/>
            <person name="Yang F."/>
            <person name="Li L."/>
        </authorList>
    </citation>
    <scope>NUCLEOTIDE SEQUENCE</scope>
    <source>
        <strain evidence="7">G4R7</strain>
    </source>
</reference>
<name>A0ABS8Q1L7_9BURK</name>
<comment type="caution">
    <text evidence="7">The sequence shown here is derived from an EMBL/GenBank/DDBJ whole genome shotgun (WGS) entry which is preliminary data.</text>
</comment>
<feature type="domain" description="Multidrug resistance protein MdtA-like barrel-sandwich hybrid" evidence="4">
    <location>
        <begin position="44"/>
        <end position="186"/>
    </location>
</feature>
<dbReference type="PANTHER" id="PTHR30158">
    <property type="entry name" value="ACRA/E-RELATED COMPONENT OF DRUG EFFLUX TRANSPORTER"/>
    <property type="match status" value="1"/>
</dbReference>
<dbReference type="PANTHER" id="PTHR30158:SF24">
    <property type="entry name" value="HLYD FAMILY SECRETION PROTEIN"/>
    <property type="match status" value="1"/>
</dbReference>
<evidence type="ECO:0000256" key="1">
    <source>
        <dbReference type="ARBA" id="ARBA00004196"/>
    </source>
</evidence>
<dbReference type="Gene3D" id="2.40.50.100">
    <property type="match status" value="1"/>
</dbReference>
<feature type="domain" description="Multidrug resistance protein MdtA-like beta-barrel" evidence="5">
    <location>
        <begin position="192"/>
        <end position="273"/>
    </location>
</feature>
<evidence type="ECO:0000313" key="8">
    <source>
        <dbReference type="Proteomes" id="UP001179361"/>
    </source>
</evidence>
<evidence type="ECO:0000259" key="5">
    <source>
        <dbReference type="Pfam" id="PF25944"/>
    </source>
</evidence>
<dbReference type="Proteomes" id="UP001179361">
    <property type="component" value="Unassembled WGS sequence"/>
</dbReference>
<dbReference type="EMBL" id="JAJNOC010000001">
    <property type="protein sequence ID" value="MCD2515639.1"/>
    <property type="molecule type" value="Genomic_DNA"/>
</dbReference>
<feature type="domain" description="Multidrug resistance protein MdtA-like alpha-helical hairpin" evidence="3">
    <location>
        <begin position="86"/>
        <end position="153"/>
    </location>
</feature>
<gene>
    <name evidence="7" type="ORF">LQ564_04860</name>
</gene>
<feature type="domain" description="Multidrug resistance protein MdtA-like C-terminal permuted SH3" evidence="6">
    <location>
        <begin position="281"/>
        <end position="341"/>
    </location>
</feature>
<evidence type="ECO:0000259" key="6">
    <source>
        <dbReference type="Pfam" id="PF25967"/>
    </source>
</evidence>
<evidence type="ECO:0000256" key="2">
    <source>
        <dbReference type="ARBA" id="ARBA00009477"/>
    </source>
</evidence>
<dbReference type="Pfam" id="PF25967">
    <property type="entry name" value="RND-MFP_C"/>
    <property type="match status" value="1"/>
</dbReference>
<dbReference type="Gene3D" id="1.10.287.470">
    <property type="entry name" value="Helix hairpin bin"/>
    <property type="match status" value="1"/>
</dbReference>
<dbReference type="Pfam" id="PF25944">
    <property type="entry name" value="Beta-barrel_RND"/>
    <property type="match status" value="1"/>
</dbReference>
<dbReference type="InterPro" id="IPR058627">
    <property type="entry name" value="MdtA-like_C"/>
</dbReference>
<dbReference type="InterPro" id="IPR058624">
    <property type="entry name" value="MdtA-like_HH"/>
</dbReference>
<evidence type="ECO:0000259" key="4">
    <source>
        <dbReference type="Pfam" id="PF25917"/>
    </source>
</evidence>
<dbReference type="Gene3D" id="2.40.30.170">
    <property type="match status" value="1"/>
</dbReference>
<dbReference type="InterPro" id="IPR058626">
    <property type="entry name" value="MdtA-like_b-barrel"/>
</dbReference>
<dbReference type="Gene3D" id="2.40.420.20">
    <property type="match status" value="1"/>
</dbReference>
<comment type="similarity">
    <text evidence="2">Belongs to the membrane fusion protein (MFP) (TC 8.A.1) family.</text>
</comment>
<dbReference type="InterPro" id="IPR058625">
    <property type="entry name" value="MdtA-like_BSH"/>
</dbReference>
<dbReference type="InterPro" id="IPR006143">
    <property type="entry name" value="RND_pump_MFP"/>
</dbReference>